<dbReference type="EMBL" id="JACHGY010000001">
    <property type="protein sequence ID" value="MBB6429404.1"/>
    <property type="molecule type" value="Genomic_DNA"/>
</dbReference>
<feature type="transmembrane region" description="Helical" evidence="10">
    <location>
        <begin position="248"/>
        <end position="277"/>
    </location>
</feature>
<name>A0A7X0LK32_9BACT</name>
<feature type="transmembrane region" description="Helical" evidence="10">
    <location>
        <begin position="540"/>
        <end position="559"/>
    </location>
</feature>
<feature type="transmembrane region" description="Helical" evidence="10">
    <location>
        <begin position="289"/>
        <end position="310"/>
    </location>
</feature>
<dbReference type="GO" id="GO:0034204">
    <property type="term" value="P:lipid translocation"/>
    <property type="evidence" value="ECO:0007669"/>
    <property type="project" value="TreeGrafter"/>
</dbReference>
<feature type="transmembrane region" description="Helical" evidence="10">
    <location>
        <begin position="634"/>
        <end position="658"/>
    </location>
</feature>
<dbReference type="PANTHER" id="PTHR47019:SF1">
    <property type="entry name" value="LIPID II FLIPPASE MURJ"/>
    <property type="match status" value="1"/>
</dbReference>
<proteinExistence type="inferred from homology"/>
<feature type="transmembrane region" description="Helical" evidence="10">
    <location>
        <begin position="316"/>
        <end position="338"/>
    </location>
</feature>
<dbReference type="HAMAP" id="MF_02078">
    <property type="entry name" value="MurJ_MviN"/>
    <property type="match status" value="1"/>
</dbReference>
<dbReference type="InterPro" id="IPR004268">
    <property type="entry name" value="MurJ"/>
</dbReference>
<evidence type="ECO:0000256" key="2">
    <source>
        <dbReference type="ARBA" id="ARBA00022475"/>
    </source>
</evidence>
<evidence type="ECO:0000256" key="9">
    <source>
        <dbReference type="ARBA" id="ARBA00061532"/>
    </source>
</evidence>
<dbReference type="Proteomes" id="UP000541810">
    <property type="component" value="Unassembled WGS sequence"/>
</dbReference>
<comment type="subcellular location">
    <subcellularLocation>
        <location evidence="1 10">Cell membrane</location>
        <topology evidence="1 10">Multi-pass membrane protein</topology>
    </subcellularLocation>
</comment>
<feature type="transmembrane region" description="Helical" evidence="10">
    <location>
        <begin position="119"/>
        <end position="137"/>
    </location>
</feature>
<evidence type="ECO:0000313" key="13">
    <source>
        <dbReference type="Proteomes" id="UP000541810"/>
    </source>
</evidence>
<evidence type="ECO:0000256" key="6">
    <source>
        <dbReference type="ARBA" id="ARBA00022989"/>
    </source>
</evidence>
<dbReference type="PRINTS" id="PR01806">
    <property type="entry name" value="VIRFACTRMVIN"/>
</dbReference>
<evidence type="ECO:0000256" key="7">
    <source>
        <dbReference type="ARBA" id="ARBA00023136"/>
    </source>
</evidence>
<keyword evidence="2 10" id="KW-1003">Cell membrane</keyword>
<comment type="similarity">
    <text evidence="9 10">Belongs to the MurJ/MviN family.</text>
</comment>
<keyword evidence="13" id="KW-1185">Reference proteome</keyword>
<dbReference type="NCBIfam" id="TIGR01695">
    <property type="entry name" value="murJ_mviN"/>
    <property type="match status" value="1"/>
</dbReference>
<dbReference type="GO" id="GO:0015648">
    <property type="term" value="F:lipid-linked peptidoglycan transporter activity"/>
    <property type="evidence" value="ECO:0007669"/>
    <property type="project" value="UniProtKB-UniRule"/>
</dbReference>
<dbReference type="GO" id="GO:0008360">
    <property type="term" value="P:regulation of cell shape"/>
    <property type="evidence" value="ECO:0007669"/>
    <property type="project" value="UniProtKB-KW"/>
</dbReference>
<dbReference type="InterPro" id="IPR006976">
    <property type="entry name" value="VanZ-like"/>
</dbReference>
<feature type="transmembrane region" description="Helical" evidence="10">
    <location>
        <begin position="391"/>
        <end position="410"/>
    </location>
</feature>
<evidence type="ECO:0000256" key="1">
    <source>
        <dbReference type="ARBA" id="ARBA00004651"/>
    </source>
</evidence>
<keyword evidence="3 10" id="KW-0812">Transmembrane</keyword>
<dbReference type="RefSeq" id="WP_184676985.1">
    <property type="nucleotide sequence ID" value="NZ_JACHGY010000001.1"/>
</dbReference>
<keyword evidence="5 10" id="KW-0573">Peptidoglycan synthesis</keyword>
<feature type="transmembrane region" description="Helical" evidence="10">
    <location>
        <begin position="192"/>
        <end position="213"/>
    </location>
</feature>
<evidence type="ECO:0000256" key="4">
    <source>
        <dbReference type="ARBA" id="ARBA00022960"/>
    </source>
</evidence>
<accession>A0A7X0LK32</accession>
<dbReference type="PANTHER" id="PTHR47019">
    <property type="entry name" value="LIPID II FLIPPASE MURJ"/>
    <property type="match status" value="1"/>
</dbReference>
<dbReference type="UniPathway" id="UPA00219"/>
<gene>
    <name evidence="10" type="primary">murJ</name>
    <name evidence="12" type="ORF">HNQ40_001210</name>
</gene>
<feature type="transmembrane region" description="Helical" evidence="10">
    <location>
        <begin position="670"/>
        <end position="691"/>
    </location>
</feature>
<feature type="domain" description="VanZ-like" evidence="11">
    <location>
        <begin position="52"/>
        <end position="130"/>
    </location>
</feature>
<reference evidence="12 13" key="1">
    <citation type="submission" date="2020-08" db="EMBL/GenBank/DDBJ databases">
        <title>Genomic Encyclopedia of Type Strains, Phase IV (KMG-IV): sequencing the most valuable type-strain genomes for metagenomic binning, comparative biology and taxonomic classification.</title>
        <authorList>
            <person name="Goeker M."/>
        </authorList>
    </citation>
    <scope>NUCLEOTIDE SEQUENCE [LARGE SCALE GENOMIC DNA]</scope>
    <source>
        <strain evidence="12 13">DSM 103725</strain>
    </source>
</reference>
<comment type="caution">
    <text evidence="12">The sequence shown here is derived from an EMBL/GenBank/DDBJ whole genome shotgun (WGS) entry which is preliminary data.</text>
</comment>
<dbReference type="Pfam" id="PF03023">
    <property type="entry name" value="MurJ"/>
    <property type="match status" value="1"/>
</dbReference>
<dbReference type="AlphaFoldDB" id="A0A7X0LK32"/>
<dbReference type="GO" id="GO:0005886">
    <property type="term" value="C:plasma membrane"/>
    <property type="evidence" value="ECO:0007669"/>
    <property type="project" value="UniProtKB-SubCell"/>
</dbReference>
<dbReference type="CDD" id="cd13123">
    <property type="entry name" value="MATE_MurJ_like"/>
    <property type="match status" value="1"/>
</dbReference>
<evidence type="ECO:0000256" key="5">
    <source>
        <dbReference type="ARBA" id="ARBA00022984"/>
    </source>
</evidence>
<dbReference type="GO" id="GO:0009252">
    <property type="term" value="P:peptidoglycan biosynthetic process"/>
    <property type="evidence" value="ECO:0007669"/>
    <property type="project" value="UniProtKB-UniRule"/>
</dbReference>
<comment type="function">
    <text evidence="8 10">Involved in peptidoglycan biosynthesis. Transports lipid-linked peptidoglycan precursors from the inner to the outer leaflet of the cytoplasmic membrane.</text>
</comment>
<evidence type="ECO:0000256" key="3">
    <source>
        <dbReference type="ARBA" id="ARBA00022692"/>
    </source>
</evidence>
<feature type="transmembrane region" description="Helical" evidence="10">
    <location>
        <begin position="350"/>
        <end position="371"/>
    </location>
</feature>
<dbReference type="Pfam" id="PF04892">
    <property type="entry name" value="VanZ"/>
    <property type="match status" value="1"/>
</dbReference>
<evidence type="ECO:0000313" key="12">
    <source>
        <dbReference type="EMBL" id="MBB6429404.1"/>
    </source>
</evidence>
<feature type="transmembrane region" description="Helical" evidence="10">
    <location>
        <begin position="506"/>
        <end position="525"/>
    </location>
</feature>
<dbReference type="InterPro" id="IPR051050">
    <property type="entry name" value="Lipid_II_flippase_MurJ/MviN"/>
</dbReference>
<keyword evidence="10" id="KW-0961">Cell wall biogenesis/degradation</keyword>
<evidence type="ECO:0000259" key="11">
    <source>
        <dbReference type="Pfam" id="PF04892"/>
    </source>
</evidence>
<evidence type="ECO:0000256" key="10">
    <source>
        <dbReference type="HAMAP-Rule" id="MF_02078"/>
    </source>
</evidence>
<keyword evidence="7 10" id="KW-0472">Membrane</keyword>
<feature type="transmembrane region" description="Helical" evidence="10">
    <location>
        <begin position="80"/>
        <end position="99"/>
    </location>
</feature>
<keyword evidence="4 10" id="KW-0133">Cell shape</keyword>
<dbReference type="NCBIfam" id="NF037970">
    <property type="entry name" value="vanZ_1"/>
    <property type="match status" value="1"/>
</dbReference>
<organism evidence="12 13">
    <name type="scientific">Algisphaera agarilytica</name>
    <dbReference type="NCBI Taxonomy" id="1385975"/>
    <lineage>
        <taxon>Bacteria</taxon>
        <taxon>Pseudomonadati</taxon>
        <taxon>Planctomycetota</taxon>
        <taxon>Phycisphaerae</taxon>
        <taxon>Phycisphaerales</taxon>
        <taxon>Phycisphaeraceae</taxon>
        <taxon>Algisphaera</taxon>
    </lineage>
</organism>
<feature type="transmembrane region" description="Helical" evidence="10">
    <location>
        <begin position="579"/>
        <end position="598"/>
    </location>
</feature>
<keyword evidence="6 10" id="KW-1133">Transmembrane helix</keyword>
<keyword evidence="10" id="KW-0813">Transport</keyword>
<feature type="transmembrane region" description="Helical" evidence="10">
    <location>
        <begin position="21"/>
        <end position="39"/>
    </location>
</feature>
<protein>
    <recommendedName>
        <fullName evidence="10">Probable lipid II flippase MurJ</fullName>
    </recommendedName>
</protein>
<sequence>MSNPPSLAIAADHRPTHWRTLIRVGCVLYWLTLILATHWPGLKREDLPDLGWLPFDKTMHVLTFAGLAMWMTWPKWFGRWGWVGNALAAVGFGMAYGVIKEFTQPLVGRTGAFDDLVADAAGLIIGAPIAVGVAVLFTRNGSEAERADSPRDSNSTEPGGGASGGGGGFVGHAALVSALTLVSRMLGLVRDAVLAAVFGASMVLDAFLIGFIVPNLFRRLFGEGALTAAFIPRYTKLLKDDPALARRFASLCVVVVAMLLAGITLVGEVVLGVWLANADQEKTTLAIRLTMLMLPYMPMVCGVAFLGAILHVHRKFGPPAAAPVLLNVAMIVAALIAASQQSHERAAVTLVALSVLVAGAIQIAWMVIAVWKTAPLTKAFAGTSTHFRGMLVTMLPMVIGLGVFQINTLMDGLIAYGLAAPPDDPGGSFTFAGNTYDYPMETGAVTTLTLAQRLYQFPLGVFGIAIATAIFPALASAAAGRGGHDEPQAAEHDDEYAAIFRRGVRLTLFIGLPASVGLILVRVPLTRVFFEYGEFTADDALRSAAVLMAYASAVWAYSLTHVTTKAFYAVDDAMTPLKVSLGMVVINLVMNLTLIWPFGVAGLAWSTAISAAAQSVVLVVLLRKHVARPITAEVMRGIGTTLGLTLAMGVAVGAVVWLIDPVSLNKAQSIGVLALCVGLGAGIVLGGAWVLKLPEVRELKRR</sequence>
<comment type="pathway">
    <text evidence="10">Cell wall biogenesis; peptidoglycan biosynthesis.</text>
</comment>
<dbReference type="GO" id="GO:0071555">
    <property type="term" value="P:cell wall organization"/>
    <property type="evidence" value="ECO:0007669"/>
    <property type="project" value="UniProtKB-KW"/>
</dbReference>
<evidence type="ECO:0000256" key="8">
    <source>
        <dbReference type="ARBA" id="ARBA00060041"/>
    </source>
</evidence>